<sequence length="422" mass="48052">MAMNVWRYLPLLFIGGVALWIVLAQRVMDKLHPRGAVGSAIQPRRPVLRVVEPPPVAQVQAPVKRPPNWQDSCSVRKCFVEATGKVCGTCRMEDAPEDDEVVVPQDYVPDVWKLRRWAIQGVDDSGEQWPPPLPQEFCEDLGDFGGQSDGNKKALQAMGLVADAALPPTDDDPKLLCIVYTTASRHTTSIRAQRETWGSQCDGFLVFSTEADPRIPAVKVEFEGPEEYDNIWQKVRSIWRFVHKHYGDKFDFFFIGGDDLFVVPQNLRNYLRTIGRPDDLHFHGRRFRIPNNILFNSGGAGYILSRASLKLLVDSLDDQRCFPHRKTATEDVQVALCLKNIAGLEPADTRDEQGRERFHPFAPHNHYAWRPSKDGKDWYERYNKEWGIKPGADCCAPDSVSFHYIKKPAMQRHLHALLNYCT</sequence>
<gene>
    <name evidence="7" type="ORF">PPYR1160_LOCUS1932</name>
</gene>
<organism evidence="7">
    <name type="scientific">Pinguiococcus pyrenoidosus</name>
    <dbReference type="NCBI Taxonomy" id="172671"/>
    <lineage>
        <taxon>Eukaryota</taxon>
        <taxon>Sar</taxon>
        <taxon>Stramenopiles</taxon>
        <taxon>Ochrophyta</taxon>
        <taxon>Pinguiophyceae</taxon>
        <taxon>Pinguiochrysidales</taxon>
        <taxon>Pinguiochrysidaceae</taxon>
        <taxon>Pinguiococcus</taxon>
    </lineage>
</organism>
<keyword evidence="3" id="KW-0812">Transmembrane</keyword>
<dbReference type="GO" id="GO:0016020">
    <property type="term" value="C:membrane"/>
    <property type="evidence" value="ECO:0007669"/>
    <property type="project" value="UniProtKB-SubCell"/>
</dbReference>
<evidence type="ECO:0008006" key="8">
    <source>
        <dbReference type="Google" id="ProtNLM"/>
    </source>
</evidence>
<dbReference type="Gene3D" id="3.90.550.50">
    <property type="match status" value="1"/>
</dbReference>
<keyword evidence="5" id="KW-1133">Transmembrane helix</keyword>
<evidence type="ECO:0000256" key="1">
    <source>
        <dbReference type="ARBA" id="ARBA00004606"/>
    </source>
</evidence>
<keyword evidence="4" id="KW-0735">Signal-anchor</keyword>
<dbReference type="GO" id="GO:0016263">
    <property type="term" value="F:glycoprotein-N-acetylgalactosamine 3-beta-galactosyltransferase activity"/>
    <property type="evidence" value="ECO:0007669"/>
    <property type="project" value="TreeGrafter"/>
</dbReference>
<evidence type="ECO:0000256" key="4">
    <source>
        <dbReference type="ARBA" id="ARBA00022968"/>
    </source>
</evidence>
<dbReference type="PANTHER" id="PTHR23033">
    <property type="entry name" value="BETA1,3-GALACTOSYLTRANSFERASE"/>
    <property type="match status" value="1"/>
</dbReference>
<comment type="similarity">
    <text evidence="2">Belongs to the glycosyltransferase 31 family. Beta3-Gal-T subfamily.</text>
</comment>
<evidence type="ECO:0000256" key="5">
    <source>
        <dbReference type="ARBA" id="ARBA00022989"/>
    </source>
</evidence>
<evidence type="ECO:0000256" key="3">
    <source>
        <dbReference type="ARBA" id="ARBA00022692"/>
    </source>
</evidence>
<evidence type="ECO:0000256" key="2">
    <source>
        <dbReference type="ARBA" id="ARBA00006462"/>
    </source>
</evidence>
<keyword evidence="6" id="KW-0472">Membrane</keyword>
<dbReference type="InterPro" id="IPR026050">
    <property type="entry name" value="C1GALT1/C1GALT1_chp1"/>
</dbReference>
<evidence type="ECO:0000313" key="7">
    <source>
        <dbReference type="EMBL" id="CAD8252440.1"/>
    </source>
</evidence>
<dbReference type="AlphaFoldDB" id="A0A7R9U3Q6"/>
<dbReference type="PANTHER" id="PTHR23033:SF14">
    <property type="entry name" value="GLYCOPROTEIN-N-ACETYLGALACTOSAMINE 3-BETA-GALACTOSYLTRANSFERASE 1-RELATED"/>
    <property type="match status" value="1"/>
</dbReference>
<name>A0A7R9U3Q6_9STRA</name>
<evidence type="ECO:0000256" key="6">
    <source>
        <dbReference type="ARBA" id="ARBA00023136"/>
    </source>
</evidence>
<dbReference type="EMBL" id="HBEA01002607">
    <property type="protein sequence ID" value="CAD8252440.1"/>
    <property type="molecule type" value="Transcribed_RNA"/>
</dbReference>
<reference evidence="7" key="1">
    <citation type="submission" date="2021-01" db="EMBL/GenBank/DDBJ databases">
        <authorList>
            <person name="Corre E."/>
            <person name="Pelletier E."/>
            <person name="Niang G."/>
            <person name="Scheremetjew M."/>
            <person name="Finn R."/>
            <person name="Kale V."/>
            <person name="Holt S."/>
            <person name="Cochrane G."/>
            <person name="Meng A."/>
            <person name="Brown T."/>
            <person name="Cohen L."/>
        </authorList>
    </citation>
    <scope>NUCLEOTIDE SEQUENCE</scope>
    <source>
        <strain evidence="7">CCMP2078</strain>
    </source>
</reference>
<protein>
    <recommendedName>
        <fullName evidence="8">N-acetylgalactosaminide beta-1,3-galactosyltransferase</fullName>
    </recommendedName>
</protein>
<comment type="subcellular location">
    <subcellularLocation>
        <location evidence="1">Membrane</location>
        <topology evidence="1">Single-pass type II membrane protein</topology>
    </subcellularLocation>
</comment>
<proteinExistence type="inferred from homology"/>
<accession>A0A7R9U3Q6</accession>